<feature type="compositionally biased region" description="Basic and acidic residues" evidence="1">
    <location>
        <begin position="49"/>
        <end position="66"/>
    </location>
</feature>
<organism evidence="2 3">
    <name type="scientific">Stephania yunnanensis</name>
    <dbReference type="NCBI Taxonomy" id="152371"/>
    <lineage>
        <taxon>Eukaryota</taxon>
        <taxon>Viridiplantae</taxon>
        <taxon>Streptophyta</taxon>
        <taxon>Embryophyta</taxon>
        <taxon>Tracheophyta</taxon>
        <taxon>Spermatophyta</taxon>
        <taxon>Magnoliopsida</taxon>
        <taxon>Ranunculales</taxon>
        <taxon>Menispermaceae</taxon>
        <taxon>Menispermoideae</taxon>
        <taxon>Cissampelideae</taxon>
        <taxon>Stephania</taxon>
    </lineage>
</organism>
<evidence type="ECO:0000313" key="3">
    <source>
        <dbReference type="Proteomes" id="UP001420932"/>
    </source>
</evidence>
<dbReference type="Proteomes" id="UP001420932">
    <property type="component" value="Unassembled WGS sequence"/>
</dbReference>
<comment type="caution">
    <text evidence="2">The sequence shown here is derived from an EMBL/GenBank/DDBJ whole genome shotgun (WGS) entry which is preliminary data.</text>
</comment>
<dbReference type="PANTHER" id="PTHR31579">
    <property type="entry name" value="OS03G0796600 PROTEIN"/>
    <property type="match status" value="1"/>
</dbReference>
<accession>A0AAP0KF77</accession>
<dbReference type="Pfam" id="PF04720">
    <property type="entry name" value="PDDEXK_6"/>
    <property type="match status" value="1"/>
</dbReference>
<dbReference type="InterPro" id="IPR006502">
    <property type="entry name" value="PDDEXK-like"/>
</dbReference>
<proteinExistence type="predicted"/>
<reference evidence="2 3" key="1">
    <citation type="submission" date="2024-01" db="EMBL/GenBank/DDBJ databases">
        <title>Genome assemblies of Stephania.</title>
        <authorList>
            <person name="Yang L."/>
        </authorList>
    </citation>
    <scope>NUCLEOTIDE SEQUENCE [LARGE SCALE GENOMIC DNA]</scope>
    <source>
        <strain evidence="2">YNDBR</strain>
        <tissue evidence="2">Leaf</tissue>
    </source>
</reference>
<evidence type="ECO:0000256" key="1">
    <source>
        <dbReference type="SAM" id="MobiDB-lite"/>
    </source>
</evidence>
<protein>
    <submittedName>
        <fullName evidence="2">Uncharacterized protein</fullName>
    </submittedName>
</protein>
<dbReference type="NCBIfam" id="TIGR01615">
    <property type="entry name" value="A_thal_3542"/>
    <property type="match status" value="1"/>
</dbReference>
<evidence type="ECO:0000313" key="2">
    <source>
        <dbReference type="EMBL" id="KAK9151498.1"/>
    </source>
</evidence>
<feature type="compositionally biased region" description="Acidic residues" evidence="1">
    <location>
        <begin position="67"/>
        <end position="83"/>
    </location>
</feature>
<keyword evidence="3" id="KW-1185">Reference proteome</keyword>
<feature type="region of interest" description="Disordered" evidence="1">
    <location>
        <begin position="49"/>
        <end position="89"/>
    </location>
</feature>
<name>A0AAP0KF77_9MAGN</name>
<dbReference type="AlphaFoldDB" id="A0AAP0KF77"/>
<dbReference type="EMBL" id="JBBNAF010000004">
    <property type="protein sequence ID" value="KAK9151498.1"/>
    <property type="molecule type" value="Genomic_DNA"/>
</dbReference>
<sequence length="318" mass="35677">MGRASFKFKRVNDAFDELARLRPCESSGSEHSAEDLDKLSDLIDSFMEREGGVLDHGGKREEKIGGDEEERSSDDEESDQTEGDDTKEMLRSLLFGDRESVDDDMKKKILGEAQIELRRFGTGSSSSEGFKRRFMSQLRQRGVDSGLCKSRWPKSGRFPSGEYDYIDVITRNSNSTSRYIIEVDLAGEFTIARPTEEYESLLNVFPEIFVGTPRELKQVIRLMSNAARVSIKSREMHLPPWRKSGYLQAKWFSSYKRTTNAATAALGSGSSMAKKRAVGFETERVMSSTIQVCRGEVAFGMKVGGVRVGNLAQLLKEV</sequence>
<gene>
    <name evidence="2" type="ORF">Syun_009807</name>
</gene>
<dbReference type="PANTHER" id="PTHR31579:SF42">
    <property type="entry name" value="DUF506 FAMILY PROTEIN (DUF506)"/>
    <property type="match status" value="1"/>
</dbReference>